<dbReference type="InterPro" id="IPR036259">
    <property type="entry name" value="MFS_trans_sf"/>
</dbReference>
<keyword evidence="1" id="KW-0472">Membrane</keyword>
<feature type="transmembrane region" description="Helical" evidence="1">
    <location>
        <begin position="277"/>
        <end position="298"/>
    </location>
</feature>
<feature type="transmembrane region" description="Helical" evidence="1">
    <location>
        <begin position="380"/>
        <end position="398"/>
    </location>
</feature>
<protein>
    <recommendedName>
        <fullName evidence="4">Major Facilitator Superfamily protein</fullName>
    </recommendedName>
</protein>
<feature type="transmembrane region" description="Helical" evidence="1">
    <location>
        <begin position="305"/>
        <end position="323"/>
    </location>
</feature>
<feature type="transmembrane region" description="Helical" evidence="1">
    <location>
        <begin position="243"/>
        <end position="265"/>
    </location>
</feature>
<feature type="transmembrane region" description="Helical" evidence="1">
    <location>
        <begin position="329"/>
        <end position="354"/>
    </location>
</feature>
<dbReference type="Gene3D" id="1.20.1250.20">
    <property type="entry name" value="MFS general substrate transporter like domains"/>
    <property type="match status" value="1"/>
</dbReference>
<reference evidence="2 3" key="1">
    <citation type="submission" date="2021-03" db="EMBL/GenBank/DDBJ databases">
        <title>Novel species identification of genus Shewanella.</title>
        <authorList>
            <person name="Liu G."/>
            <person name="Zhang Q."/>
        </authorList>
    </citation>
    <scope>NUCLEOTIDE SEQUENCE [LARGE SCALE GENOMIC DNA]</scope>
    <source>
        <strain evidence="2 3">FJAT-51800</strain>
    </source>
</reference>
<feature type="transmembrane region" description="Helical" evidence="1">
    <location>
        <begin position="174"/>
        <end position="192"/>
    </location>
</feature>
<dbReference type="RefSeq" id="WP_207354207.1">
    <property type="nucleotide sequence ID" value="NZ_CP071503.1"/>
</dbReference>
<keyword evidence="3" id="KW-1185">Reference proteome</keyword>
<feature type="transmembrane region" description="Helical" evidence="1">
    <location>
        <begin position="84"/>
        <end position="102"/>
    </location>
</feature>
<feature type="transmembrane region" description="Helical" evidence="1">
    <location>
        <begin position="46"/>
        <end position="64"/>
    </location>
</feature>
<dbReference type="SUPFAM" id="SSF103473">
    <property type="entry name" value="MFS general substrate transporter"/>
    <property type="match status" value="1"/>
</dbReference>
<proteinExistence type="predicted"/>
<feature type="transmembrane region" description="Helical" evidence="1">
    <location>
        <begin position="404"/>
        <end position="424"/>
    </location>
</feature>
<evidence type="ECO:0008006" key="4">
    <source>
        <dbReference type="Google" id="ProtNLM"/>
    </source>
</evidence>
<dbReference type="Proteomes" id="UP000662770">
    <property type="component" value="Chromosome"/>
</dbReference>
<sequence>MRNRHIALLLISLLLGQGATLSVPVILHFGLGQFHLMNQLGADHALAAFSYGSALVSLSLLVAYPFLGKLVDYLRANQQLPRPAILLGSAVGGLGLFAFALANTQVMLYGAWLLLSLGYALAGTGFGAVLPVRLQRLALHKVSGLLGAAIPLVIMLVSLLMLAGLKELPLTQRLLMLAGVQWACVAFALFGLRDVGAEHSPTPDAVRALEPDAASGVEPDTQSNAEPHPIVVQHAYRQYYWVLLGRFLLALCTSGQSLMSLYYLARFNLDQQQVLQLNGLLALGVFITLASGAASVYFSRRSGNAIRWLIWGALAFALSQLGQASASSLGFSIASSLLAQLALGICHAQGLALLNRSLPSKQHFGRDIAWGNVAQQAGSVLIHFVAPSLILLGSQWMADDGYSLYFLLLGVACILYSLTLVNVARLSAVH</sequence>
<feature type="transmembrane region" description="Helical" evidence="1">
    <location>
        <begin position="142"/>
        <end position="162"/>
    </location>
</feature>
<keyword evidence="1" id="KW-0812">Transmembrane</keyword>
<gene>
    <name evidence="2" type="ORF">JYB87_14670</name>
</gene>
<keyword evidence="1" id="KW-1133">Transmembrane helix</keyword>
<evidence type="ECO:0000256" key="1">
    <source>
        <dbReference type="SAM" id="Phobius"/>
    </source>
</evidence>
<evidence type="ECO:0000313" key="2">
    <source>
        <dbReference type="EMBL" id="QSX32969.1"/>
    </source>
</evidence>
<feature type="transmembrane region" description="Helical" evidence="1">
    <location>
        <begin position="108"/>
        <end position="130"/>
    </location>
</feature>
<name>A0ABX7QND3_9GAMM</name>
<evidence type="ECO:0000313" key="3">
    <source>
        <dbReference type="Proteomes" id="UP000662770"/>
    </source>
</evidence>
<organism evidence="2 3">
    <name type="scientific">Shewanella avicenniae</name>
    <dbReference type="NCBI Taxonomy" id="2814294"/>
    <lineage>
        <taxon>Bacteria</taxon>
        <taxon>Pseudomonadati</taxon>
        <taxon>Pseudomonadota</taxon>
        <taxon>Gammaproteobacteria</taxon>
        <taxon>Alteromonadales</taxon>
        <taxon>Shewanellaceae</taxon>
        <taxon>Shewanella</taxon>
    </lineage>
</organism>
<accession>A0ABX7QND3</accession>
<dbReference type="EMBL" id="CP071503">
    <property type="protein sequence ID" value="QSX32969.1"/>
    <property type="molecule type" value="Genomic_DNA"/>
</dbReference>